<protein>
    <submittedName>
        <fullName evidence="1">Uncharacterized protein</fullName>
    </submittedName>
</protein>
<accession>A0A4R2BN36</accession>
<keyword evidence="2" id="KW-1185">Reference proteome</keyword>
<name>A0A4R2BN36_9BACI</name>
<dbReference type="Gene3D" id="3.20.20.80">
    <property type="entry name" value="Glycosidases"/>
    <property type="match status" value="2"/>
</dbReference>
<dbReference type="AlphaFoldDB" id="A0A4R2BN36"/>
<dbReference type="SUPFAM" id="SSF51445">
    <property type="entry name" value="(Trans)glycosidases"/>
    <property type="match status" value="1"/>
</dbReference>
<evidence type="ECO:0000313" key="1">
    <source>
        <dbReference type="EMBL" id="TCN28033.1"/>
    </source>
</evidence>
<gene>
    <name evidence="1" type="ORF">EV146_101364</name>
</gene>
<dbReference type="RefSeq" id="WP_241993775.1">
    <property type="nucleotide sequence ID" value="NZ_JABUHM010000006.1"/>
</dbReference>
<comment type="caution">
    <text evidence="1">The sequence shown here is derived from an EMBL/GenBank/DDBJ whole genome shotgun (WGS) entry which is preliminary data.</text>
</comment>
<dbReference type="Proteomes" id="UP000295689">
    <property type="component" value="Unassembled WGS sequence"/>
</dbReference>
<sequence length="1083" mass="124464">MKMNSAKPQWIVWSVVLLVLLAFTSPFWLWQIFPSKQLDVLIVDKTVPDQTYREHKGLVWVLNNEKYKKEDNTAYSLENDYIGFKPGEDKTGKVDRLPNNLSNYDVLYLTDQYGVYEEEFYGENEEGKRSASLYGGLEASEVKTLRKELLKGGKTLISEFNTFASPTPEPVRASMSNLLNLDWSGWIGRYFTDLNGKEVPVWIKEQYKSQNGKWDVKGAGFVLVNQDDYILVLSGSELRGEGLRFQLTEAGQDHLDLDIDSEYQYWFDIVEARNTDEILASYELPLTAESKKKLEGNGIPSEFPAIIHHQNTKYASYYFSGDFADEAEVPGIYQTRGLTAWKQHVTSKDSFYWNTYVPLMKKVLANGLYKEHKHVQPELAEADGVTYNSTTQGSHLQIQKDGKWEDLTLKGVNMGIAKPGHFPGETAISKDEYLRWFKAIGDMNANSIRVYTLHPPEFYEAFYEYNQLAEKPLYLFHGAWVNEEMLVKSQDSFSKEVNADFERELTQMVDIIHGNAELPESAGHASGTYKADISPYVLGFIIGIEWDPNAALETNKKHDGMPQFNGTYFKTENAQPFEIWLAEKMEFTAAYEAEQYGWQHSMSFTNWVTTDLLAHPAEPSEEEDMVSVNPNKIAKTDQFKAGMFASYHIYPYYPDFMHLEEKYTNYKDWEGKNNHYAGYLNDLIKVHNMPVLVAEFGVPASRGQTHRNDSGMNQGFLTEREQGEINTRLFQSILSEGYAGGIVFTWQDEWFKRTWNTMDFDNPERRPFWSNRQTNEQNFGVLGFEPGKKGSQLFVDGNSEDWAKKGAEPAYQAKEGIVKQSFITSDEAYVYFRIDYRQPVDWESQNTYLLLDTIEGQGQKRILLEKDVLLSADHGIDFKVELTGPDSSRILVDSYYDGFYYQYGEQLKMIPKKDYAKNRESGIFHPLRLALNKEMTLPSSGEKLPFQAYETGRLRFGTANTDDKDFDSLTDISISKDKKTVEGRIPWQLLNVKDPSTKEIMGDVWKGGLEKSKQATGITVSLAVTEHGKLATTLPKMDGGEVKMEDAYLYKWKEWEEPLFHERLKQSYYLLKDTFEEQEGNRP</sequence>
<evidence type="ECO:0000313" key="2">
    <source>
        <dbReference type="Proteomes" id="UP000295689"/>
    </source>
</evidence>
<dbReference type="InterPro" id="IPR017853">
    <property type="entry name" value="GH"/>
</dbReference>
<organism evidence="1 2">
    <name type="scientific">Mesobacillus foraminis</name>
    <dbReference type="NCBI Taxonomy" id="279826"/>
    <lineage>
        <taxon>Bacteria</taxon>
        <taxon>Bacillati</taxon>
        <taxon>Bacillota</taxon>
        <taxon>Bacilli</taxon>
        <taxon>Bacillales</taxon>
        <taxon>Bacillaceae</taxon>
        <taxon>Mesobacillus</taxon>
    </lineage>
</organism>
<dbReference type="EMBL" id="SLVV01000001">
    <property type="protein sequence ID" value="TCN28033.1"/>
    <property type="molecule type" value="Genomic_DNA"/>
</dbReference>
<reference evidence="1 2" key="1">
    <citation type="journal article" date="2015" name="Stand. Genomic Sci.">
        <title>Genomic Encyclopedia of Bacterial and Archaeal Type Strains, Phase III: the genomes of soil and plant-associated and newly described type strains.</title>
        <authorList>
            <person name="Whitman W.B."/>
            <person name="Woyke T."/>
            <person name="Klenk H.P."/>
            <person name="Zhou Y."/>
            <person name="Lilburn T.G."/>
            <person name="Beck B.J."/>
            <person name="De Vos P."/>
            <person name="Vandamme P."/>
            <person name="Eisen J.A."/>
            <person name="Garrity G."/>
            <person name="Hugenholtz P."/>
            <person name="Kyrpides N.C."/>
        </authorList>
    </citation>
    <scope>NUCLEOTIDE SEQUENCE [LARGE SCALE GENOMIC DNA]</scope>
    <source>
        <strain evidence="1 2">CV53</strain>
    </source>
</reference>
<proteinExistence type="predicted"/>